<organism evidence="2 3">
    <name type="scientific">Immersiella caudata</name>
    <dbReference type="NCBI Taxonomy" id="314043"/>
    <lineage>
        <taxon>Eukaryota</taxon>
        <taxon>Fungi</taxon>
        <taxon>Dikarya</taxon>
        <taxon>Ascomycota</taxon>
        <taxon>Pezizomycotina</taxon>
        <taxon>Sordariomycetes</taxon>
        <taxon>Sordariomycetidae</taxon>
        <taxon>Sordariales</taxon>
        <taxon>Lasiosphaeriaceae</taxon>
        <taxon>Immersiella</taxon>
    </lineage>
</organism>
<reference evidence="2" key="1">
    <citation type="submission" date="2023-06" db="EMBL/GenBank/DDBJ databases">
        <title>Genome-scale phylogeny and comparative genomics of the fungal order Sordariales.</title>
        <authorList>
            <consortium name="Lawrence Berkeley National Laboratory"/>
            <person name="Hensen N."/>
            <person name="Bonometti L."/>
            <person name="Westerberg I."/>
            <person name="Brannstrom I.O."/>
            <person name="Guillou S."/>
            <person name="Cros-Aarteil S."/>
            <person name="Calhoun S."/>
            <person name="Haridas S."/>
            <person name="Kuo A."/>
            <person name="Mondo S."/>
            <person name="Pangilinan J."/>
            <person name="Riley R."/>
            <person name="Labutti K."/>
            <person name="Andreopoulos B."/>
            <person name="Lipzen A."/>
            <person name="Chen C."/>
            <person name="Yanf M."/>
            <person name="Daum C."/>
            <person name="Ng V."/>
            <person name="Clum A."/>
            <person name="Steindorff A."/>
            <person name="Ohm R."/>
            <person name="Martin F."/>
            <person name="Silar P."/>
            <person name="Natvig D."/>
            <person name="Lalanne C."/>
            <person name="Gautier V."/>
            <person name="Ament-Velasquez S.L."/>
            <person name="Kruys A."/>
            <person name="Hutchinson M.I."/>
            <person name="Powell A.J."/>
            <person name="Barry K."/>
            <person name="Miller A.N."/>
            <person name="Grigoriev I.V."/>
            <person name="Debuchy R."/>
            <person name="Gladieux P."/>
            <person name="Thoren M.H."/>
            <person name="Johannesson H."/>
        </authorList>
    </citation>
    <scope>NUCLEOTIDE SEQUENCE</scope>
    <source>
        <strain evidence="2">CBS 606.72</strain>
    </source>
</reference>
<accession>A0AA39X646</accession>
<name>A0AA39X646_9PEZI</name>
<dbReference type="AlphaFoldDB" id="A0AA39X646"/>
<evidence type="ECO:0000313" key="3">
    <source>
        <dbReference type="Proteomes" id="UP001175000"/>
    </source>
</evidence>
<protein>
    <recommendedName>
        <fullName evidence="4">Prp 4 CRoW domain-containing protein</fullName>
    </recommendedName>
</protein>
<dbReference type="EMBL" id="JAULSU010000002">
    <property type="protein sequence ID" value="KAK0627642.1"/>
    <property type="molecule type" value="Genomic_DNA"/>
</dbReference>
<sequence>MLAKSFSALAVLAFAAQAVAEPKPYKPQLYKTSVRDLFGVVRRADQPGYQPSSSVCGAGPTCEAACGAGYTTCASTDEAVHCYNPAAKEICCPDKSGNACDAGFYCTSDKEGETWCCPDALDVVACAAAYSVSGGLVAQTAKPDSSSSAPPRVTPIKNGTYSAIPTASSSCTSTIAPSAGFPGSNATAPNFTARPTATPTNVQQGAGQMVAPAGALALLAAGIAALL</sequence>
<evidence type="ECO:0008006" key="4">
    <source>
        <dbReference type="Google" id="ProtNLM"/>
    </source>
</evidence>
<dbReference type="Proteomes" id="UP001175000">
    <property type="component" value="Unassembled WGS sequence"/>
</dbReference>
<evidence type="ECO:0000313" key="2">
    <source>
        <dbReference type="EMBL" id="KAK0627642.1"/>
    </source>
</evidence>
<feature type="signal peptide" evidence="1">
    <location>
        <begin position="1"/>
        <end position="20"/>
    </location>
</feature>
<feature type="chain" id="PRO_5041428860" description="Prp 4 CRoW domain-containing protein" evidence="1">
    <location>
        <begin position="21"/>
        <end position="227"/>
    </location>
</feature>
<comment type="caution">
    <text evidence="2">The sequence shown here is derived from an EMBL/GenBank/DDBJ whole genome shotgun (WGS) entry which is preliminary data.</text>
</comment>
<keyword evidence="3" id="KW-1185">Reference proteome</keyword>
<gene>
    <name evidence="2" type="ORF">B0T14DRAFT_493690</name>
</gene>
<proteinExistence type="predicted"/>
<keyword evidence="1" id="KW-0732">Signal</keyword>
<evidence type="ECO:0000256" key="1">
    <source>
        <dbReference type="SAM" id="SignalP"/>
    </source>
</evidence>